<name>A0A5I0D6L5_SALET</name>
<evidence type="ECO:0000313" key="3">
    <source>
        <dbReference type="EMBL" id="EBV0637953.1"/>
    </source>
</evidence>
<dbReference type="Pfam" id="PF18602">
    <property type="entry name" value="Rap1a"/>
    <property type="match status" value="1"/>
</dbReference>
<feature type="signal peptide" evidence="1">
    <location>
        <begin position="1"/>
        <end position="19"/>
    </location>
</feature>
<sequence length="125" mass="14453">MNKIIGMLILFLMSAKVFAHIDEPWVEKKDRKTVTVAFLYEACSSIGETRGGMIPWFDCESYVYGVLDSYISIRDTIPKKQRACFPVNLAPWEALNLSLKHEYSKWNRVASTVLIENLREQYPCN</sequence>
<organism evidence="3">
    <name type="scientific">Salmonella enterica subsp. enterica serovar Ouagadougou</name>
    <dbReference type="NCBI Taxonomy" id="2564899"/>
    <lineage>
        <taxon>Bacteria</taxon>
        <taxon>Pseudomonadati</taxon>
        <taxon>Pseudomonadota</taxon>
        <taxon>Gammaproteobacteria</taxon>
        <taxon>Enterobacterales</taxon>
        <taxon>Enterobacteriaceae</taxon>
        <taxon>Salmonella</taxon>
    </lineage>
</organism>
<accession>A0A5I0D6L5</accession>
<dbReference type="EMBL" id="AAHEBA010000045">
    <property type="protein sequence ID" value="EBV0637953.1"/>
    <property type="molecule type" value="Genomic_DNA"/>
</dbReference>
<keyword evidence="1" id="KW-0732">Signal</keyword>
<evidence type="ECO:0000259" key="2">
    <source>
        <dbReference type="Pfam" id="PF18602"/>
    </source>
</evidence>
<dbReference type="AlphaFoldDB" id="A0A5I0D6L5"/>
<feature type="chain" id="PRO_5030124485" description="Rap1a immunity protein domain-containing protein" evidence="1">
    <location>
        <begin position="20"/>
        <end position="125"/>
    </location>
</feature>
<protein>
    <recommendedName>
        <fullName evidence="2">Rap1a immunity protein domain-containing protein</fullName>
    </recommendedName>
</protein>
<dbReference type="InterPro" id="IPR041238">
    <property type="entry name" value="Rap1a"/>
</dbReference>
<evidence type="ECO:0000256" key="1">
    <source>
        <dbReference type="SAM" id="SignalP"/>
    </source>
</evidence>
<comment type="caution">
    <text evidence="3">The sequence shown here is derived from an EMBL/GenBank/DDBJ whole genome shotgun (WGS) entry which is preliminary data.</text>
</comment>
<proteinExistence type="predicted"/>
<feature type="domain" description="Rap1a immunity protein" evidence="2">
    <location>
        <begin position="35"/>
        <end position="124"/>
    </location>
</feature>
<gene>
    <name evidence="3" type="ORF">DNM41_24110</name>
</gene>
<reference evidence="3" key="1">
    <citation type="submission" date="2018-06" db="EMBL/GenBank/DDBJ databases">
        <authorList>
            <person name="Ashton P.M."/>
            <person name="Dallman T."/>
            <person name="Nair S."/>
            <person name="De Pinna E."/>
            <person name="Peters T."/>
            <person name="Grant K."/>
        </authorList>
    </citation>
    <scope>NUCLEOTIDE SEQUENCE</scope>
    <source>
        <strain evidence="3">458084</strain>
    </source>
</reference>